<name>A0ABS7KD02_9BACL</name>
<dbReference type="Proteomes" id="UP000706031">
    <property type="component" value="Unassembled WGS sequence"/>
</dbReference>
<feature type="domain" description="Spore germination GerD central core" evidence="3">
    <location>
        <begin position="95"/>
        <end position="205"/>
    </location>
</feature>
<dbReference type="NCBIfam" id="NF040801">
    <property type="entry name" value="spore_GerD"/>
    <property type="match status" value="1"/>
</dbReference>
<sequence length="250" mass="26360">MKRPIWQLCYVVLGLSVMLAGCGSDQSSSPPQGSYKEMKTMVVDILKSDEGKKAVEEALTGQSSSGGGGGGGSEEGGSSGGGSGTVGMKMLMPMQSSEQIRIAVKDTITAPEYQKEFEKIMTDPQFAGEFAKAINGQSKQLHMQLIKDPTYQKSIGDIMKSPEVSKMFMDMTKTPEYRKQTMTVMQEVMQNPLFRMEVLTLLKKVVQEELQPKTESGGGQKGQESGGQDGGDGGNGDSGGGDSGGGGGSS</sequence>
<dbReference type="Pfam" id="PF17898">
    <property type="entry name" value="GerD"/>
    <property type="match status" value="1"/>
</dbReference>
<feature type="signal peptide" evidence="2">
    <location>
        <begin position="1"/>
        <end position="20"/>
    </location>
</feature>
<evidence type="ECO:0000259" key="3">
    <source>
        <dbReference type="Pfam" id="PF17898"/>
    </source>
</evidence>
<keyword evidence="5" id="KW-1185">Reference proteome</keyword>
<dbReference type="EMBL" id="JACLIC010000003">
    <property type="protein sequence ID" value="MBY0202019.1"/>
    <property type="molecule type" value="Genomic_DNA"/>
</dbReference>
<evidence type="ECO:0000256" key="1">
    <source>
        <dbReference type="SAM" id="MobiDB-lite"/>
    </source>
</evidence>
<dbReference type="InterPro" id="IPR041262">
    <property type="entry name" value="GerD_central"/>
</dbReference>
<accession>A0ABS7KD02</accession>
<feature type="compositionally biased region" description="Gly residues" evidence="1">
    <location>
        <begin position="216"/>
        <end position="250"/>
    </location>
</feature>
<protein>
    <submittedName>
        <fullName evidence="4">Spore gernimation protein</fullName>
    </submittedName>
</protein>
<feature type="chain" id="PRO_5047369958" evidence="2">
    <location>
        <begin position="21"/>
        <end position="250"/>
    </location>
</feature>
<proteinExistence type="predicted"/>
<comment type="caution">
    <text evidence="4">The sequence shown here is derived from an EMBL/GenBank/DDBJ whole genome shotgun (WGS) entry which is preliminary data.</text>
</comment>
<reference evidence="4 5" key="1">
    <citation type="submission" date="2020-08" db="EMBL/GenBank/DDBJ databases">
        <title>Fungal Genomes of the International Space Station.</title>
        <authorList>
            <person name="Seuylemezian A."/>
            <person name="Singh N.K."/>
            <person name="Wood J."/>
            <person name="Venkateswaran K."/>
        </authorList>
    </citation>
    <scope>NUCLEOTIDE SEQUENCE [LARGE SCALE GENOMIC DNA]</scope>
    <source>
        <strain evidence="4 5">S/N-304-OC-R4</strain>
    </source>
</reference>
<dbReference type="PROSITE" id="PS51257">
    <property type="entry name" value="PROKAR_LIPOPROTEIN"/>
    <property type="match status" value="1"/>
</dbReference>
<evidence type="ECO:0000256" key="2">
    <source>
        <dbReference type="SAM" id="SignalP"/>
    </source>
</evidence>
<keyword evidence="2" id="KW-0732">Signal</keyword>
<feature type="region of interest" description="Disordered" evidence="1">
    <location>
        <begin position="210"/>
        <end position="250"/>
    </location>
</feature>
<gene>
    <name evidence="4" type="ORF">H7T88_02015</name>
</gene>
<evidence type="ECO:0000313" key="5">
    <source>
        <dbReference type="Proteomes" id="UP000706031"/>
    </source>
</evidence>
<dbReference type="RefSeq" id="WP_154892110.1">
    <property type="nucleotide sequence ID" value="NZ_JACLIC010000003.1"/>
</dbReference>
<feature type="region of interest" description="Disordered" evidence="1">
    <location>
        <begin position="55"/>
        <end position="89"/>
    </location>
</feature>
<evidence type="ECO:0000313" key="4">
    <source>
        <dbReference type="EMBL" id="MBY0202019.1"/>
    </source>
</evidence>
<feature type="compositionally biased region" description="Gly residues" evidence="1">
    <location>
        <begin position="64"/>
        <end position="85"/>
    </location>
</feature>
<organism evidence="4 5">
    <name type="scientific">Paenibacillus cucumis</name>
    <name type="common">ex Kampfer et al. 2016</name>
    <dbReference type="NCBI Taxonomy" id="1776858"/>
    <lineage>
        <taxon>Bacteria</taxon>
        <taxon>Bacillati</taxon>
        <taxon>Bacillota</taxon>
        <taxon>Bacilli</taxon>
        <taxon>Bacillales</taxon>
        <taxon>Paenibacillaceae</taxon>
        <taxon>Paenibacillus</taxon>
    </lineage>
</organism>